<evidence type="ECO:0000256" key="8">
    <source>
        <dbReference type="ARBA" id="ARBA00025803"/>
    </source>
</evidence>
<keyword evidence="13" id="KW-1133">Transmembrane helix</keyword>
<feature type="transmembrane region" description="Helical" evidence="13">
    <location>
        <begin position="6"/>
        <end position="29"/>
    </location>
</feature>
<dbReference type="EC" id="2.4.1.221" evidence="3"/>
<gene>
    <name evidence="15" type="primary">LOC100378035</name>
</gene>
<evidence type="ECO:0000256" key="6">
    <source>
        <dbReference type="ARBA" id="ARBA00023253"/>
    </source>
</evidence>
<evidence type="ECO:0000256" key="5">
    <source>
        <dbReference type="ARBA" id="ARBA00022824"/>
    </source>
</evidence>
<dbReference type="Proteomes" id="UP000694865">
    <property type="component" value="Unplaced"/>
</dbReference>
<comment type="subcellular location">
    <subcellularLocation>
        <location evidence="1">Endoplasmic reticulum</location>
    </subcellularLocation>
</comment>
<evidence type="ECO:0000256" key="1">
    <source>
        <dbReference type="ARBA" id="ARBA00004240"/>
    </source>
</evidence>
<protein>
    <recommendedName>
        <fullName evidence="9">GDP-fucose protein O-fucosyltransferase 2</fullName>
        <ecNumber evidence="3">2.4.1.221</ecNumber>
    </recommendedName>
    <alternativeName>
        <fullName evidence="10">Peptide-O-fucosyltransferase 2</fullName>
    </alternativeName>
</protein>
<evidence type="ECO:0000256" key="4">
    <source>
        <dbReference type="ARBA" id="ARBA00022679"/>
    </source>
</evidence>
<dbReference type="RefSeq" id="XP_002738797.1">
    <property type="nucleotide sequence ID" value="XM_002738751.1"/>
</dbReference>
<keyword evidence="6" id="KW-0294">Fucose metabolism</keyword>
<dbReference type="InterPro" id="IPR045130">
    <property type="entry name" value="OFUT2-like"/>
</dbReference>
<accession>A0ABM0GWD4</accession>
<evidence type="ECO:0000256" key="2">
    <source>
        <dbReference type="ARBA" id="ARBA00004922"/>
    </source>
</evidence>
<comment type="pathway">
    <text evidence="2">Protein modification; protein glycosylation.</text>
</comment>
<dbReference type="PANTHER" id="PTHR13398:SF0">
    <property type="entry name" value="GDP-FUCOSE PROTEIN O-FUCOSYLTRANSFERASE 2"/>
    <property type="match status" value="1"/>
</dbReference>
<evidence type="ECO:0000256" key="9">
    <source>
        <dbReference type="ARBA" id="ARBA00026232"/>
    </source>
</evidence>
<comment type="catalytic activity">
    <reaction evidence="11">
        <text>L-threonyl-[protein] + GDP-beta-L-fucose = 3-O-(alpha-L-fucosyl)-L-threonyl-[protein] + GDP + H(+)</text>
        <dbReference type="Rhea" id="RHEA:70491"/>
        <dbReference type="Rhea" id="RHEA-COMP:11060"/>
        <dbReference type="Rhea" id="RHEA-COMP:17915"/>
        <dbReference type="ChEBI" id="CHEBI:15378"/>
        <dbReference type="ChEBI" id="CHEBI:30013"/>
        <dbReference type="ChEBI" id="CHEBI:57273"/>
        <dbReference type="ChEBI" id="CHEBI:58189"/>
        <dbReference type="ChEBI" id="CHEBI:189631"/>
        <dbReference type="EC" id="2.4.1.221"/>
    </reaction>
    <physiologicalReaction direction="left-to-right" evidence="11">
        <dbReference type="Rhea" id="RHEA:70492"/>
    </physiologicalReaction>
</comment>
<keyword evidence="4" id="KW-0808">Transferase</keyword>
<evidence type="ECO:0000313" key="15">
    <source>
        <dbReference type="RefSeq" id="XP_002738797.1"/>
    </source>
</evidence>
<evidence type="ECO:0000256" key="13">
    <source>
        <dbReference type="SAM" id="Phobius"/>
    </source>
</evidence>
<dbReference type="Gene3D" id="3.40.50.11350">
    <property type="match status" value="1"/>
</dbReference>
<organism evidence="14 15">
    <name type="scientific">Saccoglossus kowalevskii</name>
    <name type="common">Acorn worm</name>
    <dbReference type="NCBI Taxonomy" id="10224"/>
    <lineage>
        <taxon>Eukaryota</taxon>
        <taxon>Metazoa</taxon>
        <taxon>Hemichordata</taxon>
        <taxon>Enteropneusta</taxon>
        <taxon>Harrimaniidae</taxon>
        <taxon>Saccoglossus</taxon>
    </lineage>
</organism>
<keyword evidence="5" id="KW-0256">Endoplasmic reticulum</keyword>
<dbReference type="InterPro" id="IPR019378">
    <property type="entry name" value="GDP-Fuc_O-FucTrfase"/>
</dbReference>
<comment type="catalytic activity">
    <reaction evidence="12">
        <text>L-seryl-[protein] + GDP-beta-L-fucose = 3-O-(alpha-L-fucosyl)-L-seryl-[protein] + GDP + H(+)</text>
        <dbReference type="Rhea" id="RHEA:63644"/>
        <dbReference type="Rhea" id="RHEA-COMP:9863"/>
        <dbReference type="Rhea" id="RHEA-COMP:17914"/>
        <dbReference type="ChEBI" id="CHEBI:15378"/>
        <dbReference type="ChEBI" id="CHEBI:29999"/>
        <dbReference type="ChEBI" id="CHEBI:57273"/>
        <dbReference type="ChEBI" id="CHEBI:58189"/>
        <dbReference type="ChEBI" id="CHEBI:189632"/>
        <dbReference type="EC" id="2.4.1.221"/>
    </reaction>
    <physiologicalReaction direction="left-to-right" evidence="12">
        <dbReference type="Rhea" id="RHEA:63645"/>
    </physiologicalReaction>
</comment>
<name>A0ABM0GWD4_SACKO</name>
<sequence>MRIWRLYVTVSGVVITATTTMIFAISFLLMTTPIHRPQKIVHRYTGPDIALETTTTDIGILTTTAKREINVVTQTKSKRYIMPIGLTGGGPNYEYKHVKIAARFAIYLNRTLVLTPFLKHRSDDLVDFNQTFDEGKLSQIVPLATVEEFKRECGSTIETIVHGTHTNDNQFYHFQRAYLTDKIAFKRLLDIDMPGEDHIVQSEEETWERLISSSRTKCIGIQYSYNFARDHGLSIPNKESMSKLVNKNLKRTPIITKVTDFVRDRICNGQPYLALHWRNKTGEQCSGDKIKWDREKCSQLLSSLSNGMDKFAKGLADIMNTHGVSCIYVAYLPYSQMSYISSSSDITKIKSQEVTSLVEDDYMFSLLEQEICYRARVFVGSAWSNWANFVGLEFEAEDKPVYYLHGVRGSTTEPMANISFVQDDPDVPRP</sequence>
<dbReference type="GeneID" id="100378035"/>
<comment type="similarity">
    <text evidence="8">Belongs to the glycosyltransferase 68 family.</text>
</comment>
<evidence type="ECO:0000256" key="7">
    <source>
        <dbReference type="ARBA" id="ARBA00023277"/>
    </source>
</evidence>
<evidence type="ECO:0000313" key="14">
    <source>
        <dbReference type="Proteomes" id="UP000694865"/>
    </source>
</evidence>
<keyword evidence="7" id="KW-0119">Carbohydrate metabolism</keyword>
<keyword evidence="13" id="KW-0812">Transmembrane</keyword>
<proteinExistence type="inferred from homology"/>
<dbReference type="Gene3D" id="3.40.50.11340">
    <property type="match status" value="1"/>
</dbReference>
<evidence type="ECO:0000256" key="11">
    <source>
        <dbReference type="ARBA" id="ARBA00047273"/>
    </source>
</evidence>
<dbReference type="PANTHER" id="PTHR13398">
    <property type="entry name" value="GDP-FUCOSE PROTEIN O-FUCOSYLTRANSFERASE 2"/>
    <property type="match status" value="1"/>
</dbReference>
<keyword evidence="14" id="KW-1185">Reference proteome</keyword>
<keyword evidence="13" id="KW-0472">Membrane</keyword>
<reference evidence="15" key="1">
    <citation type="submission" date="2025-08" db="UniProtKB">
        <authorList>
            <consortium name="RefSeq"/>
        </authorList>
    </citation>
    <scope>IDENTIFICATION</scope>
    <source>
        <tissue evidence="15">Testes</tissue>
    </source>
</reference>
<evidence type="ECO:0000256" key="12">
    <source>
        <dbReference type="ARBA" id="ARBA00048647"/>
    </source>
</evidence>
<dbReference type="Pfam" id="PF10250">
    <property type="entry name" value="O-FucT"/>
    <property type="match status" value="1"/>
</dbReference>
<dbReference type="CDD" id="cd11296">
    <property type="entry name" value="O-FucT_like"/>
    <property type="match status" value="1"/>
</dbReference>
<evidence type="ECO:0000256" key="3">
    <source>
        <dbReference type="ARBA" id="ARBA00012196"/>
    </source>
</evidence>
<evidence type="ECO:0000256" key="10">
    <source>
        <dbReference type="ARBA" id="ARBA00033083"/>
    </source>
</evidence>